<accession>A0A2N9JIN3</accession>
<reference evidence="2 3" key="1">
    <citation type="submission" date="2018-02" db="EMBL/GenBank/DDBJ databases">
        <authorList>
            <person name="Cohen D.B."/>
            <person name="Kent A.D."/>
        </authorList>
    </citation>
    <scope>NUCLEOTIDE SEQUENCE [LARGE SCALE GENOMIC DNA]</scope>
    <source>
        <strain evidence="2">1</strain>
    </source>
</reference>
<feature type="region of interest" description="Disordered" evidence="1">
    <location>
        <begin position="1"/>
        <end position="53"/>
    </location>
</feature>
<organism evidence="2 3">
    <name type="scientific">Micropruina glycogenica</name>
    <dbReference type="NCBI Taxonomy" id="75385"/>
    <lineage>
        <taxon>Bacteria</taxon>
        <taxon>Bacillati</taxon>
        <taxon>Actinomycetota</taxon>
        <taxon>Actinomycetes</taxon>
        <taxon>Propionibacteriales</taxon>
        <taxon>Nocardioidaceae</taxon>
        <taxon>Micropruina</taxon>
    </lineage>
</organism>
<sequence length="67" mass="7373">MQGLRPALSQVTPRQEGRGRIKPKADPFRGYASRDQGHTPPCREALTSSTSRPFAAREPLINVPFVA</sequence>
<dbReference type="Proteomes" id="UP000238164">
    <property type="component" value="Chromosome 1"/>
</dbReference>
<evidence type="ECO:0000313" key="3">
    <source>
        <dbReference type="Proteomes" id="UP000238164"/>
    </source>
</evidence>
<gene>
    <name evidence="2" type="ORF">MPLG2_2351</name>
</gene>
<dbReference type="EMBL" id="LT985188">
    <property type="protein sequence ID" value="SPD87381.1"/>
    <property type="molecule type" value="Genomic_DNA"/>
</dbReference>
<feature type="compositionally biased region" description="Basic and acidic residues" evidence="1">
    <location>
        <begin position="15"/>
        <end position="27"/>
    </location>
</feature>
<protein>
    <submittedName>
        <fullName evidence="2">Uncharacterized protein</fullName>
    </submittedName>
</protein>
<evidence type="ECO:0000256" key="1">
    <source>
        <dbReference type="SAM" id="MobiDB-lite"/>
    </source>
</evidence>
<name>A0A2N9JIN3_9ACTN</name>
<dbReference type="KEGG" id="mgg:MPLG2_2351"/>
<keyword evidence="3" id="KW-1185">Reference proteome</keyword>
<dbReference type="AlphaFoldDB" id="A0A2N9JIN3"/>
<evidence type="ECO:0000313" key="2">
    <source>
        <dbReference type="EMBL" id="SPD87381.1"/>
    </source>
</evidence>
<proteinExistence type="predicted"/>